<dbReference type="RefSeq" id="WP_004623832.1">
    <property type="nucleotide sequence ID" value="NZ_AORV01000018.1"/>
</dbReference>
<sequence length="213" mass="24192">MKLADKILNIRKTYGMSQDDLAEKLNVSRQAISRWEMGTAQPDTPNVLQLSKLFGVTTDYLLNDDYESDRDVPVVKETEITTKAEASRQSAFILLTGLNVMILFHQLIACFVLQNAIFSLAGTMLSIAAVVGFEFGYRYRKIAPEPESAKKYYYKFYVIAFWLAAYFPIRLLANVAMMLYPRSYSGLVFEIIVVLVYLLVSILATQLIKKKAK</sequence>
<feature type="transmembrane region" description="Helical" evidence="2">
    <location>
        <begin position="186"/>
        <end position="208"/>
    </location>
</feature>
<dbReference type="Pfam" id="PF01381">
    <property type="entry name" value="HTH_3"/>
    <property type="match status" value="1"/>
</dbReference>
<keyword evidence="2" id="KW-0812">Transmembrane</keyword>
<dbReference type="PROSITE" id="PS50943">
    <property type="entry name" value="HTH_CROC1"/>
    <property type="match status" value="1"/>
</dbReference>
<evidence type="ECO:0000256" key="2">
    <source>
        <dbReference type="SAM" id="Phobius"/>
    </source>
</evidence>
<evidence type="ECO:0000313" key="4">
    <source>
        <dbReference type="EMBL" id="EMS73520.1"/>
    </source>
</evidence>
<proteinExistence type="predicted"/>
<dbReference type="EMBL" id="AORV01000018">
    <property type="protein sequence ID" value="EMS73520.1"/>
    <property type="molecule type" value="Genomic_DNA"/>
</dbReference>
<dbReference type="Gene3D" id="1.10.260.40">
    <property type="entry name" value="lambda repressor-like DNA-binding domains"/>
    <property type="match status" value="1"/>
</dbReference>
<feature type="transmembrane region" description="Helical" evidence="2">
    <location>
        <begin position="115"/>
        <end position="135"/>
    </location>
</feature>
<dbReference type="AlphaFoldDB" id="S0FMR5"/>
<dbReference type="SUPFAM" id="SSF47413">
    <property type="entry name" value="lambda repressor-like DNA-binding domains"/>
    <property type="match status" value="1"/>
</dbReference>
<dbReference type="SMART" id="SM00530">
    <property type="entry name" value="HTH_XRE"/>
    <property type="match status" value="1"/>
</dbReference>
<evidence type="ECO:0000256" key="1">
    <source>
        <dbReference type="ARBA" id="ARBA00023125"/>
    </source>
</evidence>
<evidence type="ECO:0000313" key="5">
    <source>
        <dbReference type="Proteomes" id="UP000014155"/>
    </source>
</evidence>
<evidence type="ECO:0000259" key="3">
    <source>
        <dbReference type="PROSITE" id="PS50943"/>
    </source>
</evidence>
<feature type="transmembrane region" description="Helical" evidence="2">
    <location>
        <begin position="156"/>
        <end position="180"/>
    </location>
</feature>
<dbReference type="PANTHER" id="PTHR46558">
    <property type="entry name" value="TRACRIPTIONAL REGULATORY PROTEIN-RELATED-RELATED"/>
    <property type="match status" value="1"/>
</dbReference>
<keyword evidence="5" id="KW-1185">Reference proteome</keyword>
<dbReference type="PANTHER" id="PTHR46558:SF13">
    <property type="entry name" value="HTH-TYPE TRANSCRIPTIONAL REGULATOR IMMR"/>
    <property type="match status" value="1"/>
</dbReference>
<dbReference type="CDD" id="cd00093">
    <property type="entry name" value="HTH_XRE"/>
    <property type="match status" value="1"/>
</dbReference>
<organism evidence="4 5">
    <name type="scientific">Ruminiclostridium cellobioparum subsp. termitidis CT1112</name>
    <dbReference type="NCBI Taxonomy" id="1195236"/>
    <lineage>
        <taxon>Bacteria</taxon>
        <taxon>Bacillati</taxon>
        <taxon>Bacillota</taxon>
        <taxon>Clostridia</taxon>
        <taxon>Eubacteriales</taxon>
        <taxon>Oscillospiraceae</taxon>
        <taxon>Ruminiclostridium</taxon>
    </lineage>
</organism>
<accession>S0FMR5</accession>
<keyword evidence="2" id="KW-0472">Membrane</keyword>
<dbReference type="eggNOG" id="COG1476">
    <property type="taxonomic scope" value="Bacteria"/>
</dbReference>
<feature type="transmembrane region" description="Helical" evidence="2">
    <location>
        <begin position="91"/>
        <end position="109"/>
    </location>
</feature>
<protein>
    <submittedName>
        <fullName evidence="4">Xre family transcriptional regulator</fullName>
    </submittedName>
</protein>
<dbReference type="Proteomes" id="UP000014155">
    <property type="component" value="Unassembled WGS sequence"/>
</dbReference>
<gene>
    <name evidence="4" type="ORF">CTER_0448</name>
</gene>
<comment type="caution">
    <text evidence="4">The sequence shown here is derived from an EMBL/GenBank/DDBJ whole genome shotgun (WGS) entry which is preliminary data.</text>
</comment>
<dbReference type="InterPro" id="IPR010982">
    <property type="entry name" value="Lambda_DNA-bd_dom_sf"/>
</dbReference>
<feature type="domain" description="HTH cro/C1-type" evidence="3">
    <location>
        <begin position="7"/>
        <end position="61"/>
    </location>
</feature>
<dbReference type="STRING" id="1195236.CTER_0448"/>
<dbReference type="GO" id="GO:0003677">
    <property type="term" value="F:DNA binding"/>
    <property type="evidence" value="ECO:0007669"/>
    <property type="project" value="UniProtKB-KW"/>
</dbReference>
<reference evidence="4 5" key="1">
    <citation type="journal article" date="2013" name="Genome Announc.">
        <title>Draft Genome Sequence of the Cellulolytic, Mesophilic, Anaerobic Bacterium Clostridium termitidis Strain CT1112 (DSM 5398).</title>
        <authorList>
            <person name="Lal S."/>
            <person name="Ramachandran U."/>
            <person name="Zhang X."/>
            <person name="Munir R."/>
            <person name="Sparling R."/>
            <person name="Levin D.B."/>
        </authorList>
    </citation>
    <scope>NUCLEOTIDE SEQUENCE [LARGE SCALE GENOMIC DNA]</scope>
    <source>
        <strain evidence="4 5">CT1112</strain>
    </source>
</reference>
<keyword evidence="2" id="KW-1133">Transmembrane helix</keyword>
<dbReference type="InterPro" id="IPR001387">
    <property type="entry name" value="Cro/C1-type_HTH"/>
</dbReference>
<keyword evidence="1" id="KW-0238">DNA-binding</keyword>
<dbReference type="PATRIC" id="fig|1195236.3.peg.761"/>
<name>S0FMR5_RUMCE</name>